<feature type="compositionally biased region" description="Low complexity" evidence="1">
    <location>
        <begin position="19"/>
        <end position="31"/>
    </location>
</feature>
<evidence type="ECO:0000313" key="4">
    <source>
        <dbReference type="Proteomes" id="UP000663937"/>
    </source>
</evidence>
<keyword evidence="3" id="KW-0808">Transferase</keyword>
<feature type="domain" description="DAGKc" evidence="2">
    <location>
        <begin position="93"/>
        <end position="173"/>
    </location>
</feature>
<dbReference type="Pfam" id="PF19279">
    <property type="entry name" value="YegS_C"/>
    <property type="match status" value="1"/>
</dbReference>
<dbReference type="EMBL" id="CP071868">
    <property type="protein sequence ID" value="QTE28186.1"/>
    <property type="molecule type" value="Genomic_DNA"/>
</dbReference>
<dbReference type="InterPro" id="IPR004363">
    <property type="entry name" value="Methylgl_synth"/>
</dbReference>
<dbReference type="Proteomes" id="UP000663937">
    <property type="component" value="Chromosome"/>
</dbReference>
<reference evidence="3" key="1">
    <citation type="submission" date="2021-03" db="EMBL/GenBank/DDBJ databases">
        <title>Pengzhenrongella sicca gen. nov., sp. nov., a new member of suborder Micrococcineae isolated from High-Arctic tundra soil.</title>
        <authorList>
            <person name="Peng F."/>
        </authorList>
    </citation>
    <scope>NUCLEOTIDE SEQUENCE</scope>
    <source>
        <strain evidence="3">LRZ-2</strain>
    </source>
</reference>
<name>A0A8A4ZC65_9MICO</name>
<dbReference type="InterPro" id="IPR016064">
    <property type="entry name" value="NAD/diacylglycerol_kinase_sf"/>
</dbReference>
<dbReference type="GO" id="GO:0008929">
    <property type="term" value="F:methylglyoxal synthase activity"/>
    <property type="evidence" value="ECO:0007669"/>
    <property type="project" value="InterPro"/>
</dbReference>
<dbReference type="Pfam" id="PF00781">
    <property type="entry name" value="DAGK_cat"/>
    <property type="match status" value="1"/>
</dbReference>
<evidence type="ECO:0000259" key="2">
    <source>
        <dbReference type="PROSITE" id="PS50146"/>
    </source>
</evidence>
<gene>
    <name evidence="3" type="ORF">J4E96_12380</name>
</gene>
<dbReference type="InterPro" id="IPR001206">
    <property type="entry name" value="Diacylglycerol_kinase_cat_dom"/>
</dbReference>
<evidence type="ECO:0000256" key="1">
    <source>
        <dbReference type="SAM" id="MobiDB-lite"/>
    </source>
</evidence>
<dbReference type="SUPFAM" id="SSF111331">
    <property type="entry name" value="NAD kinase/diacylglycerol kinase-like"/>
    <property type="match status" value="1"/>
</dbReference>
<keyword evidence="4" id="KW-1185">Reference proteome</keyword>
<dbReference type="GO" id="GO:0016301">
    <property type="term" value="F:kinase activity"/>
    <property type="evidence" value="ECO:0007669"/>
    <property type="project" value="UniProtKB-KW"/>
</dbReference>
<dbReference type="RefSeq" id="WP_227422414.1">
    <property type="nucleotide sequence ID" value="NZ_CP071868.1"/>
</dbReference>
<dbReference type="Gene3D" id="2.60.200.40">
    <property type="match status" value="1"/>
</dbReference>
<dbReference type="InterPro" id="IPR017438">
    <property type="entry name" value="ATP-NAD_kinase_N"/>
</dbReference>
<dbReference type="SMART" id="SM00046">
    <property type="entry name" value="DAGKc"/>
    <property type="match status" value="1"/>
</dbReference>
<protein>
    <submittedName>
        <fullName evidence="3">NAD(+)/NADH kinase</fullName>
    </submittedName>
</protein>
<keyword evidence="3" id="KW-0418">Kinase</keyword>
<dbReference type="GO" id="GO:0005829">
    <property type="term" value="C:cytosol"/>
    <property type="evidence" value="ECO:0007669"/>
    <property type="project" value="TreeGrafter"/>
</dbReference>
<dbReference type="KEGG" id="psic:J4E96_12380"/>
<proteinExistence type="predicted"/>
<organism evidence="3 4">
    <name type="scientific">Pengzhenrongella sicca</name>
    <dbReference type="NCBI Taxonomy" id="2819238"/>
    <lineage>
        <taxon>Bacteria</taxon>
        <taxon>Bacillati</taxon>
        <taxon>Actinomycetota</taxon>
        <taxon>Actinomycetes</taxon>
        <taxon>Micrococcales</taxon>
        <taxon>Pengzhenrongella</taxon>
    </lineage>
</organism>
<dbReference type="Gene3D" id="3.40.50.10330">
    <property type="entry name" value="Probable inorganic polyphosphate/atp-NAD kinase, domain 1"/>
    <property type="match status" value="1"/>
</dbReference>
<dbReference type="PROSITE" id="PS50146">
    <property type="entry name" value="DAGK"/>
    <property type="match status" value="1"/>
</dbReference>
<dbReference type="PANTHER" id="PTHR30492">
    <property type="entry name" value="METHYLGLYOXAL SYNTHASE"/>
    <property type="match status" value="1"/>
</dbReference>
<dbReference type="AlphaFoldDB" id="A0A8A4ZC65"/>
<feature type="region of interest" description="Disordered" evidence="1">
    <location>
        <begin position="1"/>
        <end position="42"/>
    </location>
</feature>
<dbReference type="GO" id="GO:0019242">
    <property type="term" value="P:methylglyoxal biosynthetic process"/>
    <property type="evidence" value="ECO:0007669"/>
    <property type="project" value="InterPro"/>
</dbReference>
<sequence length="352" mass="36653">MTDVLPPIPATRRRGGSGCPSAPGSPSAPGVPGAPGSPGAPETETTLVAFVANPTKRASASLHAAAIAQCQTRGLPAPLWFATTAEDPGVGQAQRALDLGATVVVAVGGDGTARAVAQALLGTRVPMGVIPLGTGNLLARNLGLPLTSTDHALRLALTGRERAIDVGWLRVEDDPRENLFLVMAGLGFDAALLGGADARLKARFGWAAYFISGARQWNARRLRAEIDVDGGAVISQRVRTLVIGNCGRLQGGLTLLPRARPDDGWLDVGAVGTRGGIQGWLELIHRVVLQSTGVRRRPRRAAGNAPIGHVRARRVRVRTDRPEAIQADGELLGRAQEVTARVDPGALLVLVA</sequence>
<accession>A0A8A4ZC65</accession>
<dbReference type="InterPro" id="IPR045540">
    <property type="entry name" value="YegS/DAGK_C"/>
</dbReference>
<evidence type="ECO:0000313" key="3">
    <source>
        <dbReference type="EMBL" id="QTE28186.1"/>
    </source>
</evidence>
<dbReference type="PANTHER" id="PTHR30492:SF0">
    <property type="entry name" value="METHYLGLYOXAL SYNTHASE"/>
    <property type="match status" value="1"/>
</dbReference>